<accession>A0ABS1TC02</accession>
<dbReference type="Proteomes" id="UP000632377">
    <property type="component" value="Unassembled WGS sequence"/>
</dbReference>
<name>A0ABS1TC02_9CLOT</name>
<dbReference type="EMBL" id="JAESWC010000009">
    <property type="protein sequence ID" value="MBL4936886.1"/>
    <property type="molecule type" value="Genomic_DNA"/>
</dbReference>
<reference evidence="1 2" key="1">
    <citation type="submission" date="2021-01" db="EMBL/GenBank/DDBJ databases">
        <title>Genome public.</title>
        <authorList>
            <person name="Liu C."/>
            <person name="Sun Q."/>
        </authorList>
    </citation>
    <scope>NUCLEOTIDE SEQUENCE [LARGE SCALE GENOMIC DNA]</scope>
    <source>
        <strain evidence="1 2">YIM B02515</strain>
    </source>
</reference>
<evidence type="ECO:0000313" key="2">
    <source>
        <dbReference type="Proteomes" id="UP000632377"/>
    </source>
</evidence>
<protein>
    <submittedName>
        <fullName evidence="1">Uncharacterized protein</fullName>
    </submittedName>
</protein>
<gene>
    <name evidence="1" type="ORF">JK636_14095</name>
</gene>
<sequence>MVELNNNEKDLIDRGTKALIEELGYSGFLKYISRVQICNGNYFRTQEVVYKDIAADKEIRQG</sequence>
<dbReference type="RefSeq" id="WP_202749646.1">
    <property type="nucleotide sequence ID" value="NZ_JAESWC010000009.1"/>
</dbReference>
<proteinExistence type="predicted"/>
<comment type="caution">
    <text evidence="1">The sequence shown here is derived from an EMBL/GenBank/DDBJ whole genome shotgun (WGS) entry which is preliminary data.</text>
</comment>
<keyword evidence="2" id="KW-1185">Reference proteome</keyword>
<organism evidence="1 2">
    <name type="scientific">Clostridium rhizosphaerae</name>
    <dbReference type="NCBI Taxonomy" id="2803861"/>
    <lineage>
        <taxon>Bacteria</taxon>
        <taxon>Bacillati</taxon>
        <taxon>Bacillota</taxon>
        <taxon>Clostridia</taxon>
        <taxon>Eubacteriales</taxon>
        <taxon>Clostridiaceae</taxon>
        <taxon>Clostridium</taxon>
    </lineage>
</organism>
<evidence type="ECO:0000313" key="1">
    <source>
        <dbReference type="EMBL" id="MBL4936886.1"/>
    </source>
</evidence>